<accession>A0A445EKZ6</accession>
<evidence type="ECO:0000256" key="1">
    <source>
        <dbReference type="SAM" id="Coils"/>
    </source>
</evidence>
<dbReference type="AlphaFoldDB" id="A0A445EKZ6"/>
<feature type="coiled-coil region" evidence="1">
    <location>
        <begin position="62"/>
        <end position="96"/>
    </location>
</feature>
<name>A0A445EKZ6_ARAHY</name>
<gene>
    <name evidence="2" type="ORF">Ahy_A01g000722</name>
</gene>
<evidence type="ECO:0000313" key="3">
    <source>
        <dbReference type="Proteomes" id="UP000289738"/>
    </source>
</evidence>
<keyword evidence="1" id="KW-0175">Coiled coil</keyword>
<organism evidence="2 3">
    <name type="scientific">Arachis hypogaea</name>
    <name type="common">Peanut</name>
    <dbReference type="NCBI Taxonomy" id="3818"/>
    <lineage>
        <taxon>Eukaryota</taxon>
        <taxon>Viridiplantae</taxon>
        <taxon>Streptophyta</taxon>
        <taxon>Embryophyta</taxon>
        <taxon>Tracheophyta</taxon>
        <taxon>Spermatophyta</taxon>
        <taxon>Magnoliopsida</taxon>
        <taxon>eudicotyledons</taxon>
        <taxon>Gunneridae</taxon>
        <taxon>Pentapetalae</taxon>
        <taxon>rosids</taxon>
        <taxon>fabids</taxon>
        <taxon>Fabales</taxon>
        <taxon>Fabaceae</taxon>
        <taxon>Papilionoideae</taxon>
        <taxon>50 kb inversion clade</taxon>
        <taxon>dalbergioids sensu lato</taxon>
        <taxon>Dalbergieae</taxon>
        <taxon>Pterocarpus clade</taxon>
        <taxon>Arachis</taxon>
    </lineage>
</organism>
<evidence type="ECO:0000313" key="2">
    <source>
        <dbReference type="EMBL" id="RYR76125.1"/>
    </source>
</evidence>
<reference evidence="2 3" key="1">
    <citation type="submission" date="2019-01" db="EMBL/GenBank/DDBJ databases">
        <title>Sequencing of cultivated peanut Arachis hypogaea provides insights into genome evolution and oil improvement.</title>
        <authorList>
            <person name="Chen X."/>
        </authorList>
    </citation>
    <scope>NUCLEOTIDE SEQUENCE [LARGE SCALE GENOMIC DNA]</scope>
    <source>
        <strain evidence="3">cv. Fuhuasheng</strain>
        <tissue evidence="2">Leaves</tissue>
    </source>
</reference>
<comment type="caution">
    <text evidence="2">The sequence shown here is derived from an EMBL/GenBank/DDBJ whole genome shotgun (WGS) entry which is preliminary data.</text>
</comment>
<dbReference type="PANTHER" id="PTHR36393">
    <property type="entry name" value="SULFATE ADENYLYLTRANSFERASE SUBUNIT"/>
    <property type="match status" value="1"/>
</dbReference>
<dbReference type="EMBL" id="SDMP01000001">
    <property type="protein sequence ID" value="RYR76125.1"/>
    <property type="molecule type" value="Genomic_DNA"/>
</dbReference>
<proteinExistence type="predicted"/>
<dbReference type="Proteomes" id="UP000289738">
    <property type="component" value="Chromosome A01"/>
</dbReference>
<sequence length="212" mass="23820">MVSSFASSVAGIVNLSPPTPILTFRNSSRHRNHLLTQTKPDSIFDHPALRYNGRFFCLFSDNRRQEQARKALEGALSGKKNELEKWDKEIKRREELGGGGDAGGGGWFGWGRYFGWSNDDNFWQEAKYASLTILGITLMYLLIAKGDLLVAVILNPLLYALRGVRNGLGFVTSKVLKNSSPSRQHDFGGFFKKEEYQQASAKENVVRKWASD</sequence>
<keyword evidence="3" id="KW-1185">Reference proteome</keyword>
<dbReference type="PANTHER" id="PTHR36393:SF1">
    <property type="entry name" value="SULFATE ADENYLYLTRANSFERASE SUBUNIT"/>
    <property type="match status" value="1"/>
</dbReference>
<protein>
    <submittedName>
        <fullName evidence="2">Uncharacterized protein</fullName>
    </submittedName>
</protein>